<comment type="caution">
    <text evidence="2">The sequence shown here is derived from an EMBL/GenBank/DDBJ whole genome shotgun (WGS) entry which is preliminary data.</text>
</comment>
<name>A0A1Q3A689_ZYGRO</name>
<organism evidence="2 3">
    <name type="scientific">Zygosaccharomyces rouxii</name>
    <dbReference type="NCBI Taxonomy" id="4956"/>
    <lineage>
        <taxon>Eukaryota</taxon>
        <taxon>Fungi</taxon>
        <taxon>Dikarya</taxon>
        <taxon>Ascomycota</taxon>
        <taxon>Saccharomycotina</taxon>
        <taxon>Saccharomycetes</taxon>
        <taxon>Saccharomycetales</taxon>
        <taxon>Saccharomycetaceae</taxon>
        <taxon>Zygosaccharomyces</taxon>
    </lineage>
</organism>
<dbReference type="InterPro" id="IPR036259">
    <property type="entry name" value="MFS_trans_sf"/>
</dbReference>
<keyword evidence="1" id="KW-1133">Transmembrane helix</keyword>
<dbReference type="EMBL" id="BDGX01000030">
    <property type="protein sequence ID" value="GAV51256.1"/>
    <property type="molecule type" value="Genomic_DNA"/>
</dbReference>
<keyword evidence="1" id="KW-0472">Membrane</keyword>
<reference evidence="2 3" key="1">
    <citation type="submission" date="2016-08" db="EMBL/GenBank/DDBJ databases">
        <title>Draft genome sequence of allopolyploid Zygosaccharomyces rouxii.</title>
        <authorList>
            <person name="Watanabe J."/>
            <person name="Uehara K."/>
            <person name="Mogi Y."/>
            <person name="Tsukioka Y."/>
        </authorList>
    </citation>
    <scope>NUCLEOTIDE SEQUENCE [LARGE SCALE GENOMIC DNA]</scope>
    <source>
        <strain evidence="2 3">NBRC 110957</strain>
    </source>
</reference>
<feature type="transmembrane region" description="Helical" evidence="1">
    <location>
        <begin position="175"/>
        <end position="193"/>
    </location>
</feature>
<dbReference type="Proteomes" id="UP000187013">
    <property type="component" value="Unassembled WGS sequence"/>
</dbReference>
<evidence type="ECO:0000313" key="2">
    <source>
        <dbReference type="EMBL" id="GAV51256.1"/>
    </source>
</evidence>
<evidence type="ECO:0000313" key="3">
    <source>
        <dbReference type="Proteomes" id="UP000187013"/>
    </source>
</evidence>
<keyword evidence="1" id="KW-0812">Transmembrane</keyword>
<accession>A0A1Q3A689</accession>
<evidence type="ECO:0000256" key="1">
    <source>
        <dbReference type="SAM" id="Phobius"/>
    </source>
</evidence>
<dbReference type="OrthoDB" id="10352398at2759"/>
<protein>
    <submittedName>
        <fullName evidence="2">Uncharacterized protein</fullName>
    </submittedName>
</protein>
<feature type="transmembrane region" description="Helical" evidence="1">
    <location>
        <begin position="205"/>
        <end position="224"/>
    </location>
</feature>
<dbReference type="AlphaFoldDB" id="A0A1Q3A689"/>
<feature type="transmembrane region" description="Helical" evidence="1">
    <location>
        <begin position="230"/>
        <end position="247"/>
    </location>
</feature>
<dbReference type="SUPFAM" id="SSF103473">
    <property type="entry name" value="MFS general substrate transporter"/>
    <property type="match status" value="1"/>
</dbReference>
<sequence length="256" mass="28905">MRRGRVRFSRANTQRVPSPVRVPTANSLDGCSFIEELSLVRSSSFSSKIYLPKETMLMAALLPIARVLYYWDEFFGNQHTMPLIFKFLVAFVVSLTSAAVAATAVWWPRHFKKKVEIDTKCSRMGLLFCVFGVQVGQSTCQWLNQLWGRRLVTLTALTATLVWEQLTRSWHQRETFFVGCFLCGAAIPTYLCISKSILLELFSGGLLNLVFFMYTVITLTGIIVSRPTPIVASGYLLALLLMVPNTYSTNSKNYVN</sequence>
<proteinExistence type="predicted"/>
<feature type="transmembrane region" description="Helical" evidence="1">
    <location>
        <begin position="83"/>
        <end position="107"/>
    </location>
</feature>
<gene>
    <name evidence="2" type="ORF">ZYGR_0AD04390</name>
</gene>